<dbReference type="PANTHER" id="PTHR12544">
    <property type="entry name" value="GLUTAMINASE"/>
    <property type="match status" value="1"/>
</dbReference>
<keyword evidence="3 5" id="KW-0378">Hydrolase</keyword>
<dbReference type="NCBIfam" id="NF009020">
    <property type="entry name" value="PRK12356.1"/>
    <property type="match status" value="1"/>
</dbReference>
<feature type="binding site" evidence="5">
    <location>
        <position position="137"/>
    </location>
    <ligand>
        <name>substrate</name>
    </ligand>
</feature>
<gene>
    <name evidence="5 6" type="primary">glsA</name>
    <name evidence="6" type="ORF">KPL78_10020</name>
</gene>
<dbReference type="GO" id="GO:0004359">
    <property type="term" value="F:glutaminase activity"/>
    <property type="evidence" value="ECO:0007669"/>
    <property type="project" value="UniProtKB-EC"/>
</dbReference>
<evidence type="ECO:0000313" key="7">
    <source>
        <dbReference type="Proteomes" id="UP001196565"/>
    </source>
</evidence>
<comment type="catalytic activity">
    <reaction evidence="4 5">
        <text>L-glutamine + H2O = L-glutamate + NH4(+)</text>
        <dbReference type="Rhea" id="RHEA:15889"/>
        <dbReference type="ChEBI" id="CHEBI:15377"/>
        <dbReference type="ChEBI" id="CHEBI:28938"/>
        <dbReference type="ChEBI" id="CHEBI:29985"/>
        <dbReference type="ChEBI" id="CHEBI:58359"/>
        <dbReference type="EC" id="3.5.1.2"/>
    </reaction>
</comment>
<dbReference type="Gene3D" id="3.40.710.10">
    <property type="entry name" value="DD-peptidase/beta-lactamase superfamily"/>
    <property type="match status" value="1"/>
</dbReference>
<dbReference type="EMBL" id="JAHYBZ010000003">
    <property type="protein sequence ID" value="MBW6398183.1"/>
    <property type="molecule type" value="Genomic_DNA"/>
</dbReference>
<sequence length="334" mass="35242">MHDRLHADEAFGPGTISTGHLPPNPTVDVLVEEAWNRYRGVVEGKVADYIPALAKASADWLGICVAGVDGIEHAVGDADRAFSIQSISKPFVFALVCQALGRGRARASIGVNATGLPFNSVMAIELNADRTMNPMVNAGAIATTSLAPGANAEARWAFIRDGLSRFAGRELALDREVYESEAATNQRNQGIARLLQGYGRMYSDPDEATDIYTRQCALNVTARDLAVMGATLADGGVNPVTKERVVDEDRCRRVLAVMATAGLYEQSGDWLYEVGLPGKSGVAGGIVTIAPGKGGLAVFSPPLDGAGNSVRGQLVTRFLSERLGLNLFASQPAG</sequence>
<evidence type="ECO:0000256" key="2">
    <source>
        <dbReference type="ARBA" id="ARBA00012918"/>
    </source>
</evidence>
<accession>A0ABS7A7M8</accession>
<dbReference type="RefSeq" id="WP_219762797.1">
    <property type="nucleotide sequence ID" value="NZ_JAHYBZ010000003.1"/>
</dbReference>
<dbReference type="PANTHER" id="PTHR12544:SF48">
    <property type="entry name" value="GLUTAMINASE 1"/>
    <property type="match status" value="1"/>
</dbReference>
<dbReference type="InterPro" id="IPR015868">
    <property type="entry name" value="Glutaminase"/>
</dbReference>
<feature type="binding site" evidence="5">
    <location>
        <position position="86"/>
    </location>
    <ligand>
        <name>substrate</name>
    </ligand>
</feature>
<comment type="subunit">
    <text evidence="5">Homotetramer.</text>
</comment>
<dbReference type="Proteomes" id="UP001196565">
    <property type="component" value="Unassembled WGS sequence"/>
</dbReference>
<protein>
    <recommendedName>
        <fullName evidence="2 5">Glutaminase</fullName>
        <ecNumber evidence="2 5">3.5.1.2</ecNumber>
    </recommendedName>
</protein>
<dbReference type="NCBIfam" id="TIGR03814">
    <property type="entry name" value="Gln_ase"/>
    <property type="match status" value="1"/>
</dbReference>
<comment type="similarity">
    <text evidence="1 5">Belongs to the glutaminase family.</text>
</comment>
<dbReference type="EC" id="3.5.1.2" evidence="2 5"/>
<feature type="binding site" evidence="5">
    <location>
        <position position="264"/>
    </location>
    <ligand>
        <name>substrate</name>
    </ligand>
</feature>
<comment type="caution">
    <text evidence="6">The sequence shown here is derived from an EMBL/GenBank/DDBJ whole genome shotgun (WGS) entry which is preliminary data.</text>
</comment>
<proteinExistence type="inferred from homology"/>
<evidence type="ECO:0000256" key="3">
    <source>
        <dbReference type="ARBA" id="ARBA00022801"/>
    </source>
</evidence>
<keyword evidence="5" id="KW-0007">Acetylation</keyword>
<name>A0ABS7A7M8_9PROT</name>
<organism evidence="6 7">
    <name type="scientific">Roseomonas alba</name>
    <dbReference type="NCBI Taxonomy" id="2846776"/>
    <lineage>
        <taxon>Bacteria</taxon>
        <taxon>Pseudomonadati</taxon>
        <taxon>Pseudomonadota</taxon>
        <taxon>Alphaproteobacteria</taxon>
        <taxon>Acetobacterales</taxon>
        <taxon>Roseomonadaceae</taxon>
        <taxon>Roseomonas</taxon>
    </lineage>
</organism>
<dbReference type="SUPFAM" id="SSF56601">
    <property type="entry name" value="beta-lactamase/transpeptidase-like"/>
    <property type="match status" value="1"/>
</dbReference>
<feature type="binding site" evidence="5">
    <location>
        <position position="181"/>
    </location>
    <ligand>
        <name>substrate</name>
    </ligand>
</feature>
<feature type="binding site" evidence="5">
    <location>
        <position position="188"/>
    </location>
    <ligand>
        <name>substrate</name>
    </ligand>
</feature>
<feature type="binding site" evidence="5">
    <location>
        <position position="282"/>
    </location>
    <ligand>
        <name>substrate</name>
    </ligand>
</feature>
<evidence type="ECO:0000313" key="6">
    <source>
        <dbReference type="EMBL" id="MBW6398183.1"/>
    </source>
</evidence>
<evidence type="ECO:0000256" key="1">
    <source>
        <dbReference type="ARBA" id="ARBA00011076"/>
    </source>
</evidence>
<keyword evidence="7" id="KW-1185">Reference proteome</keyword>
<feature type="binding site" evidence="5">
    <location>
        <position position="212"/>
    </location>
    <ligand>
        <name>substrate</name>
    </ligand>
</feature>
<dbReference type="InterPro" id="IPR012338">
    <property type="entry name" value="Beta-lactam/transpept-like"/>
</dbReference>
<evidence type="ECO:0000256" key="4">
    <source>
        <dbReference type="ARBA" id="ARBA00049534"/>
    </source>
</evidence>
<evidence type="ECO:0000256" key="5">
    <source>
        <dbReference type="HAMAP-Rule" id="MF_00313"/>
    </source>
</evidence>
<dbReference type="HAMAP" id="MF_00313">
    <property type="entry name" value="Glutaminase"/>
    <property type="match status" value="1"/>
</dbReference>
<dbReference type="Pfam" id="PF04960">
    <property type="entry name" value="Glutaminase"/>
    <property type="match status" value="1"/>
</dbReference>
<reference evidence="6 7" key="1">
    <citation type="submission" date="2021-07" db="EMBL/GenBank/DDBJ databases">
        <authorList>
            <person name="So Y."/>
        </authorList>
    </citation>
    <scope>NUCLEOTIDE SEQUENCE [LARGE SCALE GENOMIC DNA]</scope>
    <source>
        <strain evidence="6 7">HJA6</strain>
    </source>
</reference>